<sequence>MAKTVAQIIDLASAMNNPLRPDDIQTELNGVAGALVMLQTYATQTAQQADLDPRAIGEAGAGLMPKLIQHQKSAKRNADLLLRTLAPELIVGLTDVIAYCSMVQSFGDAMLPLIHSVPEKPTAREQVQALLAQLDHDAGTRAAKSRALTAKLVTALDQVRTDAKNLADDHAEAQRVIGADGEAQAEVQREIADLRRKISGEIAGVVISALVTTAGFVAIGVGALATLPSGFTSEGVVLAGIGVAAGGIAGLAAASASLASDNGSLADLYQRSAALSLTLTLVGSIEAQVEAVATAADETKAALASLTTEWGSIQAGIASFRRDVAQASDASDAAHLTAALHLAQRDWATISKQAQGLLSRIVELAPRSVDHVGTMSTAA</sequence>
<dbReference type="InterPro" id="IPR008414">
    <property type="entry name" value="HBL"/>
</dbReference>
<keyword evidence="1" id="KW-0812">Transmembrane</keyword>
<reference evidence="2 3" key="1">
    <citation type="submission" date="2018-04" db="EMBL/GenBank/DDBJ databases">
        <title>Methylobacterium sp. PR1016A genome.</title>
        <authorList>
            <person name="Park W."/>
        </authorList>
    </citation>
    <scope>NUCLEOTIDE SEQUENCE [LARGE SCALE GENOMIC DNA]</scope>
    <source>
        <strain evidence="2 3">PR1016A</strain>
    </source>
</reference>
<keyword evidence="1" id="KW-0472">Membrane</keyword>
<keyword evidence="3" id="KW-1185">Reference proteome</keyword>
<keyword evidence="1" id="KW-1133">Transmembrane helix</keyword>
<dbReference type="InterPro" id="IPR052785">
    <property type="entry name" value="Enterotoxin_cmpnt"/>
</dbReference>
<name>A0A2R4WIN4_9HYPH</name>
<dbReference type="OrthoDB" id="9953594at2"/>
<dbReference type="KEGG" id="mee:DA075_11185"/>
<dbReference type="GO" id="GO:0016020">
    <property type="term" value="C:membrane"/>
    <property type="evidence" value="ECO:0007669"/>
    <property type="project" value="InterPro"/>
</dbReference>
<gene>
    <name evidence="2" type="ORF">DA075_11185</name>
</gene>
<dbReference type="Pfam" id="PF05791">
    <property type="entry name" value="Bacillus_HBL"/>
    <property type="match status" value="1"/>
</dbReference>
<feature type="transmembrane region" description="Helical" evidence="1">
    <location>
        <begin position="202"/>
        <end position="225"/>
    </location>
</feature>
<dbReference type="Proteomes" id="UP000244755">
    <property type="component" value="Chromosome 1"/>
</dbReference>
<dbReference type="PANTHER" id="PTHR38443">
    <property type="match status" value="1"/>
</dbReference>
<organism evidence="2 3">
    <name type="scientific">Methylobacterium currus</name>
    <dbReference type="NCBI Taxonomy" id="2051553"/>
    <lineage>
        <taxon>Bacteria</taxon>
        <taxon>Pseudomonadati</taxon>
        <taxon>Pseudomonadota</taxon>
        <taxon>Alphaproteobacteria</taxon>
        <taxon>Hyphomicrobiales</taxon>
        <taxon>Methylobacteriaceae</taxon>
        <taxon>Methylobacterium</taxon>
    </lineage>
</organism>
<dbReference type="SUPFAM" id="SSF58100">
    <property type="entry name" value="Bacterial hemolysins"/>
    <property type="match status" value="1"/>
</dbReference>
<protein>
    <recommendedName>
        <fullName evidence="4">HBL/NHE enterotoxin family protein</fullName>
    </recommendedName>
</protein>
<dbReference type="PANTHER" id="PTHR38443:SF2">
    <property type="entry name" value="NON-HEMOLYTIC ENTEROTOXIN LYTIC COMPONENT L1"/>
    <property type="match status" value="1"/>
</dbReference>
<evidence type="ECO:0000256" key="1">
    <source>
        <dbReference type="SAM" id="Phobius"/>
    </source>
</evidence>
<dbReference type="AlphaFoldDB" id="A0A2R4WIN4"/>
<dbReference type="EMBL" id="CP028843">
    <property type="protein sequence ID" value="AWB21412.1"/>
    <property type="molecule type" value="Genomic_DNA"/>
</dbReference>
<evidence type="ECO:0000313" key="3">
    <source>
        <dbReference type="Proteomes" id="UP000244755"/>
    </source>
</evidence>
<dbReference type="Gene3D" id="1.20.1170.10">
    <property type="match status" value="1"/>
</dbReference>
<feature type="transmembrane region" description="Helical" evidence="1">
    <location>
        <begin position="237"/>
        <end position="259"/>
    </location>
</feature>
<accession>A0A2R4WIN4</accession>
<evidence type="ECO:0000313" key="2">
    <source>
        <dbReference type="EMBL" id="AWB21412.1"/>
    </source>
</evidence>
<evidence type="ECO:0008006" key="4">
    <source>
        <dbReference type="Google" id="ProtNLM"/>
    </source>
</evidence>
<proteinExistence type="predicted"/>